<dbReference type="STRING" id="451379.A0A0N5AAF0"/>
<dbReference type="Gene3D" id="1.10.3210.10">
    <property type="entry name" value="Hypothetical protein af1432"/>
    <property type="match status" value="1"/>
</dbReference>
<evidence type="ECO:0000313" key="3">
    <source>
        <dbReference type="Proteomes" id="UP000046393"/>
    </source>
</evidence>
<dbReference type="InterPro" id="IPR050135">
    <property type="entry name" value="dGTPase-like"/>
</dbReference>
<protein>
    <submittedName>
        <fullName evidence="4">HD domain-containing protein</fullName>
    </submittedName>
</protein>
<name>A0A0N5AAF0_9BILA</name>
<dbReference type="PANTHER" id="PTHR11373">
    <property type="entry name" value="DEOXYNUCLEOSIDE TRIPHOSPHATE TRIPHOSPHOHYDROLASE"/>
    <property type="match status" value="1"/>
</dbReference>
<dbReference type="GO" id="GO:0008832">
    <property type="term" value="F:dGTPase activity"/>
    <property type="evidence" value="ECO:0007669"/>
    <property type="project" value="TreeGrafter"/>
</dbReference>
<keyword evidence="3" id="KW-1185">Reference proteome</keyword>
<dbReference type="SMART" id="SM00471">
    <property type="entry name" value="HDc"/>
    <property type="match status" value="1"/>
</dbReference>
<dbReference type="GO" id="GO:0006203">
    <property type="term" value="P:dGTP catabolic process"/>
    <property type="evidence" value="ECO:0007669"/>
    <property type="project" value="TreeGrafter"/>
</dbReference>
<dbReference type="AlphaFoldDB" id="A0A0N5AAF0"/>
<dbReference type="WBParaSite" id="SMUV_0000112601-mRNA-1">
    <property type="protein sequence ID" value="SMUV_0000112601-mRNA-1"/>
    <property type="gene ID" value="SMUV_0000112601"/>
</dbReference>
<feature type="domain" description="HD/PDEase" evidence="2">
    <location>
        <begin position="134"/>
        <end position="308"/>
    </location>
</feature>
<accession>A0A0N5AAF0</accession>
<sequence length="626" mass="72670">MCIYIGIEDLAANALIELVERSEKREVLFRELDEYGAEVIKYLNDRQQQAVLVLSKERTNDFLYDYSDYFELFSRGMDEGTGGVSLTKCKRFKDPVYGYIDIDETIILDVVDTPGFQRLRNVIQTSYSPLYTSALHNRFVHSLGVYYLGCIVTENIMRREKEYEGIKGIGRYLKIFELACLMHDLGHAPFSHTGEDFYLENGKRTSLHNTVIKLTEDKDLGAEINSKNYKAAPHELMSTIVALKDYGFLFKNKDEKSFFARCILGYPYAVKNGLKYSFLNCIISLLNSTVIDVDKLDYLMRDAFTTGFDTVSIDYVRLLQSIRLIKEEQTYSVVFDKSAISVIENVVYAHDAERKWIQNHPVVQYEAYLLQRAIEALKNKYHDVDLFSYDALTESGIGVSENYRVSLLCDADITFLMKNLNSDFVKEYYNRKSRRHPLWKSEAEYKAIFDEGYSDKIFEIVVNGLEGLCKYLNFVCKSQEIKEETLNACKEDIEEAEKFKEMTPENKINMERTIAEKRKHMQWMQVFQEFAVEQNIPFNFVILKENQFNSGFAKEAFTKIQILFDFGQKPCYFGKVTNALKADKSSGEKFFYLFYKRENKEKKVDLKELAVKLGTIALKEAFGTNE</sequence>
<comment type="similarity">
    <text evidence="1">Belongs to the SAMHD1 family.</text>
</comment>
<dbReference type="Proteomes" id="UP000046393">
    <property type="component" value="Unplaced"/>
</dbReference>
<dbReference type="CDD" id="cd00077">
    <property type="entry name" value="HDc"/>
    <property type="match status" value="1"/>
</dbReference>
<evidence type="ECO:0000259" key="2">
    <source>
        <dbReference type="SMART" id="SM00471"/>
    </source>
</evidence>
<organism evidence="3 4">
    <name type="scientific">Syphacia muris</name>
    <dbReference type="NCBI Taxonomy" id="451379"/>
    <lineage>
        <taxon>Eukaryota</taxon>
        <taxon>Metazoa</taxon>
        <taxon>Ecdysozoa</taxon>
        <taxon>Nematoda</taxon>
        <taxon>Chromadorea</taxon>
        <taxon>Rhabditida</taxon>
        <taxon>Spirurina</taxon>
        <taxon>Oxyuridomorpha</taxon>
        <taxon>Oxyuroidea</taxon>
        <taxon>Oxyuridae</taxon>
        <taxon>Syphacia</taxon>
    </lineage>
</organism>
<evidence type="ECO:0000256" key="1">
    <source>
        <dbReference type="ARBA" id="ARBA00005776"/>
    </source>
</evidence>
<reference evidence="4" key="1">
    <citation type="submission" date="2017-02" db="UniProtKB">
        <authorList>
            <consortium name="WormBaseParasite"/>
        </authorList>
    </citation>
    <scope>IDENTIFICATION</scope>
</reference>
<proteinExistence type="inferred from homology"/>
<dbReference type="PANTHER" id="PTHR11373:SF4">
    <property type="entry name" value="DEOXYNUCLEOSIDE TRIPHOSPHATE TRIPHOSPHOHYDROLASE SAMHD1"/>
    <property type="match status" value="1"/>
</dbReference>
<dbReference type="InterPro" id="IPR003607">
    <property type="entry name" value="HD/PDEase_dom"/>
</dbReference>
<evidence type="ECO:0000313" key="4">
    <source>
        <dbReference type="WBParaSite" id="SMUV_0000112601-mRNA-1"/>
    </source>
</evidence>
<dbReference type="SUPFAM" id="SSF109604">
    <property type="entry name" value="HD-domain/PDEase-like"/>
    <property type="match status" value="1"/>
</dbReference>